<dbReference type="EMBL" id="AUXX01000045">
    <property type="protein sequence ID" value="KZN61382.1"/>
    <property type="molecule type" value="Genomic_DNA"/>
</dbReference>
<sequence length="329" mass="37001">MEEISPLNSLLDKLAIYHPLYGGGLAAHLPMVLTALTQLNAPHEKLLTTFKNSIGDLELIGSLDNVQAVTGVNCELGNRQSYLRYLKYYQAELLEHGVKKVLEKSLPCLIPGIAASAFHGLIRLAYGIEAQNQSEIAIALAYWSSEYQAFDLTNETTEEDYEEILTRLSPYGAGFEFSPGIIVDRMDEIGGLLQRLESVIQPKSTTLCRLRQFALKAFYLHEDFTLLHTVTGCHAFSVIVPFLDDEEYALRSLWKAILVAYLSTGHEYKRNAIEIQQRQCCFDSVKQAALMSDDSHIIKLVHSCQCEYQNSGDVLYYLIARRAVSKLIR</sequence>
<dbReference type="Pfam" id="PF14027">
    <property type="entry name" value="Questin_oxidase"/>
    <property type="match status" value="2"/>
</dbReference>
<protein>
    <recommendedName>
        <fullName evidence="4">Questin oxidase family protein</fullName>
    </recommendedName>
</protein>
<dbReference type="PATRIC" id="fig|1365257.3.peg.4267"/>
<keyword evidence="1" id="KW-0560">Oxidoreductase</keyword>
<dbReference type="PANTHER" id="PTHR35870:SF1">
    <property type="entry name" value="PROTEIN, PUTATIVE (AFU_ORTHOLOGUE AFUA_5G03330)-RELATED"/>
    <property type="match status" value="1"/>
</dbReference>
<evidence type="ECO:0000256" key="1">
    <source>
        <dbReference type="ARBA" id="ARBA00023002"/>
    </source>
</evidence>
<dbReference type="GO" id="GO:0016491">
    <property type="term" value="F:oxidoreductase activity"/>
    <property type="evidence" value="ECO:0007669"/>
    <property type="project" value="UniProtKB-KW"/>
</dbReference>
<evidence type="ECO:0000313" key="3">
    <source>
        <dbReference type="Proteomes" id="UP000076661"/>
    </source>
</evidence>
<organism evidence="2 3">
    <name type="scientific">Pseudoalteromonas luteoviolacea S4060-1</name>
    <dbReference type="NCBI Taxonomy" id="1365257"/>
    <lineage>
        <taxon>Bacteria</taxon>
        <taxon>Pseudomonadati</taxon>
        <taxon>Pseudomonadota</taxon>
        <taxon>Gammaproteobacteria</taxon>
        <taxon>Alteromonadales</taxon>
        <taxon>Pseudoalteromonadaceae</taxon>
        <taxon>Pseudoalteromonas</taxon>
    </lineage>
</organism>
<gene>
    <name evidence="2" type="ORF">N478_04765</name>
</gene>
<dbReference type="AlphaFoldDB" id="A0A167JMW6"/>
<accession>A0A167JMW6</accession>
<dbReference type="PANTHER" id="PTHR35870">
    <property type="entry name" value="PROTEIN, PUTATIVE (AFU_ORTHOLOGUE AFUA_5G03330)-RELATED"/>
    <property type="match status" value="1"/>
</dbReference>
<evidence type="ECO:0000313" key="2">
    <source>
        <dbReference type="EMBL" id="KZN61382.1"/>
    </source>
</evidence>
<name>A0A167JMW6_9GAMM</name>
<dbReference type="Proteomes" id="UP000076661">
    <property type="component" value="Unassembled WGS sequence"/>
</dbReference>
<proteinExistence type="predicted"/>
<evidence type="ECO:0008006" key="4">
    <source>
        <dbReference type="Google" id="ProtNLM"/>
    </source>
</evidence>
<reference evidence="2 3" key="1">
    <citation type="submission" date="2013-07" db="EMBL/GenBank/DDBJ databases">
        <title>Comparative Genomic and Metabolomic Analysis of Twelve Strains of Pseudoalteromonas luteoviolacea.</title>
        <authorList>
            <person name="Vynne N.G."/>
            <person name="Mansson M."/>
            <person name="Gram L."/>
        </authorList>
    </citation>
    <scope>NUCLEOTIDE SEQUENCE [LARGE SCALE GENOMIC DNA]</scope>
    <source>
        <strain evidence="2 3">S4060-1</strain>
    </source>
</reference>
<comment type="caution">
    <text evidence="2">The sequence shown here is derived from an EMBL/GenBank/DDBJ whole genome shotgun (WGS) entry which is preliminary data.</text>
</comment>
<dbReference type="InterPro" id="IPR025337">
    <property type="entry name" value="Questin_oxidase-like"/>
</dbReference>
<dbReference type="RefSeq" id="WP_063382515.1">
    <property type="nucleotide sequence ID" value="NZ_AUXX01000045.1"/>
</dbReference>